<gene>
    <name evidence="9 12" type="primary">lspA</name>
    <name evidence="12" type="ORF">PQJ73_27025</name>
</gene>
<dbReference type="PANTHER" id="PTHR33695">
    <property type="entry name" value="LIPOPROTEIN SIGNAL PEPTIDASE"/>
    <property type="match status" value="1"/>
</dbReference>
<feature type="transmembrane region" description="Helical" evidence="9">
    <location>
        <begin position="105"/>
        <end position="134"/>
    </location>
</feature>
<comment type="catalytic activity">
    <reaction evidence="9 10">
        <text>Release of signal peptides from bacterial membrane prolipoproteins. Hydrolyzes -Xaa-Yaa-Zaa-|-(S,diacylglyceryl)Cys-, in which Xaa is hydrophobic (preferably Leu), and Yaa (Ala or Ser) and Zaa (Gly or Ala) have small, neutral side chains.</text>
        <dbReference type="EC" id="3.4.23.36"/>
    </reaction>
</comment>
<feature type="transmembrane region" description="Helical" evidence="9">
    <location>
        <begin position="73"/>
        <end position="93"/>
    </location>
</feature>
<evidence type="ECO:0000256" key="9">
    <source>
        <dbReference type="HAMAP-Rule" id="MF_00161"/>
    </source>
</evidence>
<feature type="transmembrane region" description="Helical" evidence="9">
    <location>
        <begin position="140"/>
        <end position="161"/>
    </location>
</feature>
<name>A0ABT5JJ26_RHOTP</name>
<evidence type="ECO:0000313" key="13">
    <source>
        <dbReference type="Proteomes" id="UP001165652"/>
    </source>
</evidence>
<evidence type="ECO:0000256" key="2">
    <source>
        <dbReference type="ARBA" id="ARBA00022475"/>
    </source>
</evidence>
<organism evidence="12 13">
    <name type="scientific">Rhodoplanes tepidamans</name>
    <name type="common">Rhodoplanes cryptolactis</name>
    <dbReference type="NCBI Taxonomy" id="200616"/>
    <lineage>
        <taxon>Bacteria</taxon>
        <taxon>Pseudomonadati</taxon>
        <taxon>Pseudomonadota</taxon>
        <taxon>Alphaproteobacteria</taxon>
        <taxon>Hyphomicrobiales</taxon>
        <taxon>Nitrobacteraceae</taxon>
        <taxon>Rhodoplanes</taxon>
    </lineage>
</organism>
<evidence type="ECO:0000256" key="3">
    <source>
        <dbReference type="ARBA" id="ARBA00022670"/>
    </source>
</evidence>
<evidence type="ECO:0000256" key="1">
    <source>
        <dbReference type="ARBA" id="ARBA00006139"/>
    </source>
</evidence>
<protein>
    <recommendedName>
        <fullName evidence="9">Lipoprotein signal peptidase</fullName>
        <ecNumber evidence="9">3.4.23.36</ecNumber>
    </recommendedName>
    <alternativeName>
        <fullName evidence="9">Prolipoprotein signal peptidase</fullName>
    </alternativeName>
    <alternativeName>
        <fullName evidence="9">Signal peptidase II</fullName>
        <shortName evidence="9">SPase II</shortName>
    </alternativeName>
</protein>
<dbReference type="GO" id="GO:0004190">
    <property type="term" value="F:aspartic-type endopeptidase activity"/>
    <property type="evidence" value="ECO:0007669"/>
    <property type="project" value="UniProtKB-EC"/>
</dbReference>
<keyword evidence="8 9" id="KW-0472">Membrane</keyword>
<keyword evidence="3 9" id="KW-0645">Protease</keyword>
<evidence type="ECO:0000256" key="6">
    <source>
        <dbReference type="ARBA" id="ARBA00022801"/>
    </source>
</evidence>
<reference evidence="12" key="1">
    <citation type="journal article" date="2023" name="Microbiol Resour">
        <title>Genome Sequences of Rhodoplanes serenus and Two Thermotolerant Strains, Rhodoplanes tepidamans and 'Rhodoplanes cryptolactis,' Further Refine the Genus.</title>
        <authorList>
            <person name="Rayyan A.A."/>
            <person name="Kyndt J.A."/>
        </authorList>
    </citation>
    <scope>NUCLEOTIDE SEQUENCE</scope>
    <source>
        <strain evidence="12">DSM 9987</strain>
    </source>
</reference>
<comment type="caution">
    <text evidence="9">Lacks conserved residue(s) required for the propagation of feature annotation.</text>
</comment>
<keyword evidence="4 9" id="KW-0812">Transmembrane</keyword>
<feature type="active site" evidence="9">
    <location>
        <position position="149"/>
    </location>
</feature>
<comment type="function">
    <text evidence="9 10">This protein specifically catalyzes the removal of signal peptides from prolipoproteins.</text>
</comment>
<comment type="pathway">
    <text evidence="9">Protein modification; lipoprotein biosynthesis (signal peptide cleavage).</text>
</comment>
<evidence type="ECO:0000256" key="7">
    <source>
        <dbReference type="ARBA" id="ARBA00022989"/>
    </source>
</evidence>
<keyword evidence="13" id="KW-1185">Reference proteome</keyword>
<dbReference type="InterPro" id="IPR001872">
    <property type="entry name" value="Peptidase_A8"/>
</dbReference>
<dbReference type="EMBL" id="JAQQLI010000069">
    <property type="protein sequence ID" value="MDC7789351.1"/>
    <property type="molecule type" value="Genomic_DNA"/>
</dbReference>
<dbReference type="RefSeq" id="WP_272780178.1">
    <property type="nucleotide sequence ID" value="NZ_JAQQLI010000069.1"/>
</dbReference>
<evidence type="ECO:0000256" key="5">
    <source>
        <dbReference type="ARBA" id="ARBA00022750"/>
    </source>
</evidence>
<evidence type="ECO:0000256" key="4">
    <source>
        <dbReference type="ARBA" id="ARBA00022692"/>
    </source>
</evidence>
<feature type="active site" evidence="9">
    <location>
        <position position="127"/>
    </location>
</feature>
<comment type="caution">
    <text evidence="12">The sequence shown here is derived from an EMBL/GenBank/DDBJ whole genome shotgun (WGS) entry which is preliminary data.</text>
</comment>
<keyword evidence="7 9" id="KW-1133">Transmembrane helix</keyword>
<comment type="subcellular location">
    <subcellularLocation>
        <location evidence="9">Cell membrane</location>
        <topology evidence="9">Multi-pass membrane protein</topology>
    </subcellularLocation>
</comment>
<evidence type="ECO:0000256" key="11">
    <source>
        <dbReference type="RuleBase" id="RU004181"/>
    </source>
</evidence>
<keyword evidence="6 9" id="KW-0378">Hydrolase</keyword>
<dbReference type="EC" id="3.4.23.36" evidence="9"/>
<dbReference type="HAMAP" id="MF_00161">
    <property type="entry name" value="LspA"/>
    <property type="match status" value="1"/>
</dbReference>
<evidence type="ECO:0000256" key="8">
    <source>
        <dbReference type="ARBA" id="ARBA00023136"/>
    </source>
</evidence>
<accession>A0ABT5JJ26</accession>
<comment type="similarity">
    <text evidence="1 9 11">Belongs to the peptidase A8 family.</text>
</comment>
<proteinExistence type="inferred from homology"/>
<sequence>MASRTLLSLGRFTWLGLAAAAVTVALDQASKLWLLYGFDLPSRAPLHVFPGLDLVVVWNTGISYGLFPQSGAVGQWALLGVKVIAVVLLAIWLTRVERRPSALALGLIIGGAIGNAIDRASFGAVFDFVLLYLATATWRFNWYVFNVADVAIVAGVVLLLWETVAAPDAAKAP</sequence>
<dbReference type="NCBIfam" id="TIGR00077">
    <property type="entry name" value="lspA"/>
    <property type="match status" value="1"/>
</dbReference>
<keyword evidence="5 9" id="KW-0064">Aspartyl protease</keyword>
<dbReference type="PRINTS" id="PR00781">
    <property type="entry name" value="LIPOSIGPTASE"/>
</dbReference>
<dbReference type="PROSITE" id="PS00855">
    <property type="entry name" value="SPASE_II"/>
    <property type="match status" value="1"/>
</dbReference>
<reference evidence="12" key="2">
    <citation type="submission" date="2023-02" db="EMBL/GenBank/DDBJ databases">
        <authorList>
            <person name="Rayyan A."/>
            <person name="Meyer T."/>
            <person name="Kyndt J.A."/>
        </authorList>
    </citation>
    <scope>NUCLEOTIDE SEQUENCE</scope>
    <source>
        <strain evidence="12">DSM 9987</strain>
    </source>
</reference>
<dbReference type="PANTHER" id="PTHR33695:SF1">
    <property type="entry name" value="LIPOPROTEIN SIGNAL PEPTIDASE"/>
    <property type="match status" value="1"/>
</dbReference>
<dbReference type="Pfam" id="PF01252">
    <property type="entry name" value="Peptidase_A8"/>
    <property type="match status" value="1"/>
</dbReference>
<evidence type="ECO:0000256" key="10">
    <source>
        <dbReference type="RuleBase" id="RU000594"/>
    </source>
</evidence>
<dbReference type="Proteomes" id="UP001165652">
    <property type="component" value="Unassembled WGS sequence"/>
</dbReference>
<keyword evidence="2 9" id="KW-1003">Cell membrane</keyword>
<evidence type="ECO:0000313" key="12">
    <source>
        <dbReference type="EMBL" id="MDC7789351.1"/>
    </source>
</evidence>